<evidence type="ECO:0000313" key="5">
    <source>
        <dbReference type="EMBL" id="OPJ55859.1"/>
    </source>
</evidence>
<dbReference type="Proteomes" id="UP000190140">
    <property type="component" value="Unassembled WGS sequence"/>
</dbReference>
<accession>A0A1V4I7J3</accession>
<keyword evidence="3" id="KW-0472">Membrane</keyword>
<organism evidence="5 6">
    <name type="scientific">Alkalithermobacter paradoxus</name>
    <dbReference type="NCBI Taxonomy" id="29349"/>
    <lineage>
        <taxon>Bacteria</taxon>
        <taxon>Bacillati</taxon>
        <taxon>Bacillota</taxon>
        <taxon>Clostridia</taxon>
        <taxon>Peptostreptococcales</taxon>
        <taxon>Tepidibacteraceae</taxon>
        <taxon>Alkalithermobacter</taxon>
    </lineage>
</organism>
<dbReference type="GO" id="GO:0016020">
    <property type="term" value="C:membrane"/>
    <property type="evidence" value="ECO:0007669"/>
    <property type="project" value="GOC"/>
</dbReference>
<dbReference type="SUPFAM" id="SSF56300">
    <property type="entry name" value="Metallo-dependent phosphatases"/>
    <property type="match status" value="1"/>
</dbReference>
<keyword evidence="3" id="KW-1133">Transmembrane helix</keyword>
<dbReference type="GO" id="GO:0046872">
    <property type="term" value="F:metal ion binding"/>
    <property type="evidence" value="ECO:0007669"/>
    <property type="project" value="UniProtKB-KW"/>
</dbReference>
<keyword evidence="6" id="KW-1185">Reference proteome</keyword>
<evidence type="ECO:0000256" key="2">
    <source>
        <dbReference type="ARBA" id="ARBA00022801"/>
    </source>
</evidence>
<dbReference type="GO" id="GO:0009245">
    <property type="term" value="P:lipid A biosynthetic process"/>
    <property type="evidence" value="ECO:0007669"/>
    <property type="project" value="TreeGrafter"/>
</dbReference>
<proteinExistence type="predicted"/>
<dbReference type="CDD" id="cd07385">
    <property type="entry name" value="MPP_YkuE_C"/>
    <property type="match status" value="1"/>
</dbReference>
<dbReference type="InterPro" id="IPR051158">
    <property type="entry name" value="Metallophosphoesterase_sf"/>
</dbReference>
<keyword evidence="2 5" id="KW-0378">Hydrolase</keyword>
<sequence>MKIKIFLPILIFTIGFLYFNNNYIVTRKIDIHSRKTPLELNDFKIVQISDLHSKSFGKNQRKLINSVKNQKPNLIVLTGDMVDRRRYNEKPVIDLVKEVIKIAPTYYITGNHEIWSGNFNQLQNKLTSIGVRVLRNEIEEIKIGNEKIYIMGLDYPHGSKDDKEIVENTLTKLHSNIENDKFKILLAHRPDLIDTYSIFPLDLVFSGHAHGGQIRLPFMGGVIAPHQGFLPKYTSGLYKKHNTQMVVSRGLGNSLSPFRVFNFPEIITVTLYAQ</sequence>
<dbReference type="EMBL" id="MZGW01000003">
    <property type="protein sequence ID" value="OPJ55859.1"/>
    <property type="molecule type" value="Genomic_DNA"/>
</dbReference>
<dbReference type="PANTHER" id="PTHR31302">
    <property type="entry name" value="TRANSMEMBRANE PROTEIN WITH METALLOPHOSPHOESTERASE DOMAIN-RELATED"/>
    <property type="match status" value="1"/>
</dbReference>
<feature type="transmembrane region" description="Helical" evidence="3">
    <location>
        <begin position="6"/>
        <end position="25"/>
    </location>
</feature>
<keyword evidence="1" id="KW-0479">Metal-binding</keyword>
<dbReference type="Pfam" id="PF00149">
    <property type="entry name" value="Metallophos"/>
    <property type="match status" value="1"/>
</dbReference>
<gene>
    <name evidence="5" type="ORF">CLOTH_10370</name>
</gene>
<dbReference type="STRING" id="29349.CLOTH_10370"/>
<evidence type="ECO:0000256" key="1">
    <source>
        <dbReference type="ARBA" id="ARBA00022723"/>
    </source>
</evidence>
<dbReference type="EC" id="3.1.-.-" evidence="5"/>
<dbReference type="InterPro" id="IPR029052">
    <property type="entry name" value="Metallo-depent_PP-like"/>
</dbReference>
<evidence type="ECO:0000313" key="6">
    <source>
        <dbReference type="Proteomes" id="UP000190140"/>
    </source>
</evidence>
<dbReference type="PANTHER" id="PTHR31302:SF31">
    <property type="entry name" value="PHOSPHODIESTERASE YAEI"/>
    <property type="match status" value="1"/>
</dbReference>
<dbReference type="InterPro" id="IPR004843">
    <property type="entry name" value="Calcineurin-like_PHP"/>
</dbReference>
<dbReference type="RefSeq" id="WP_079411859.1">
    <property type="nucleotide sequence ID" value="NZ_MZGW01000003.1"/>
</dbReference>
<dbReference type="OrthoDB" id="9780884at2"/>
<keyword evidence="3" id="KW-0812">Transmembrane</keyword>
<dbReference type="AlphaFoldDB" id="A0A1V4I7J3"/>
<protein>
    <submittedName>
        <fullName evidence="5">Putative metallophosphoesterase</fullName>
        <ecNumber evidence="5">3.1.-.-</ecNumber>
    </submittedName>
</protein>
<evidence type="ECO:0000259" key="4">
    <source>
        <dbReference type="Pfam" id="PF00149"/>
    </source>
</evidence>
<feature type="domain" description="Calcineurin-like phosphoesterase" evidence="4">
    <location>
        <begin position="43"/>
        <end position="211"/>
    </location>
</feature>
<name>A0A1V4I7J3_9FIRM</name>
<reference evidence="5 6" key="1">
    <citation type="submission" date="2017-03" db="EMBL/GenBank/DDBJ databases">
        <title>Genome sequence of Clostridium thermoalcaliphilum DSM 7309.</title>
        <authorList>
            <person name="Poehlein A."/>
            <person name="Daniel R."/>
        </authorList>
    </citation>
    <scope>NUCLEOTIDE SEQUENCE [LARGE SCALE GENOMIC DNA]</scope>
    <source>
        <strain evidence="5 6">DSM 7309</strain>
    </source>
</reference>
<dbReference type="Gene3D" id="3.60.21.10">
    <property type="match status" value="1"/>
</dbReference>
<dbReference type="GO" id="GO:0008758">
    <property type="term" value="F:UDP-2,3-diacylglucosamine hydrolase activity"/>
    <property type="evidence" value="ECO:0007669"/>
    <property type="project" value="TreeGrafter"/>
</dbReference>
<evidence type="ECO:0000256" key="3">
    <source>
        <dbReference type="SAM" id="Phobius"/>
    </source>
</evidence>
<comment type="caution">
    <text evidence="5">The sequence shown here is derived from an EMBL/GenBank/DDBJ whole genome shotgun (WGS) entry which is preliminary data.</text>
</comment>